<dbReference type="InterPro" id="IPR011576">
    <property type="entry name" value="Pyridox_Oxase_N"/>
</dbReference>
<feature type="binding site" evidence="6 7">
    <location>
        <position position="62"/>
    </location>
    <ligand>
        <name>FMN</name>
        <dbReference type="ChEBI" id="CHEBI:58210"/>
    </ligand>
</feature>
<dbReference type="EMBL" id="LDTE01000018">
    <property type="protein sequence ID" value="KTW02188.1"/>
    <property type="molecule type" value="Genomic_DNA"/>
</dbReference>
<keyword evidence="4 6" id="KW-0560">Oxidoreductase</keyword>
<feature type="binding site" evidence="6">
    <location>
        <position position="111"/>
    </location>
    <ligand>
        <name>substrate</name>
    </ligand>
</feature>
<dbReference type="Pfam" id="PF10590">
    <property type="entry name" value="PNP_phzG_C"/>
    <property type="match status" value="1"/>
</dbReference>
<evidence type="ECO:0000259" key="9">
    <source>
        <dbReference type="Pfam" id="PF10590"/>
    </source>
</evidence>
<comment type="catalytic activity">
    <reaction evidence="6">
        <text>pyridoxamine 5'-phosphate + O2 + H2O = pyridoxal 5'-phosphate + H2O2 + NH4(+)</text>
        <dbReference type="Rhea" id="RHEA:15817"/>
        <dbReference type="ChEBI" id="CHEBI:15377"/>
        <dbReference type="ChEBI" id="CHEBI:15379"/>
        <dbReference type="ChEBI" id="CHEBI:16240"/>
        <dbReference type="ChEBI" id="CHEBI:28938"/>
        <dbReference type="ChEBI" id="CHEBI:58451"/>
        <dbReference type="ChEBI" id="CHEBI:597326"/>
        <dbReference type="EC" id="1.4.3.5"/>
    </reaction>
</comment>
<gene>
    <name evidence="6" type="primary">pdxH</name>
    <name evidence="10" type="ORF">SB4_03985</name>
</gene>
<proteinExistence type="inferred from homology"/>
<feature type="domain" description="Pyridoxine 5'-phosphate oxidase dimerisation C-terminal" evidence="9">
    <location>
        <begin position="152"/>
        <end position="193"/>
    </location>
</feature>
<dbReference type="Proteomes" id="UP000074072">
    <property type="component" value="Unassembled WGS sequence"/>
</dbReference>
<comment type="caution">
    <text evidence="10">The sequence shown here is derived from an EMBL/GenBank/DDBJ whole genome shotgun (WGS) entry which is preliminary data.</text>
</comment>
<dbReference type="SUPFAM" id="SSF50475">
    <property type="entry name" value="FMN-binding split barrel"/>
    <property type="match status" value="1"/>
</dbReference>
<comment type="pathway">
    <text evidence="6">Cofactor metabolism; pyridoxal 5'-phosphate salvage; pyridoxal 5'-phosphate from pyridoxine 5'-phosphate: step 1/1.</text>
</comment>
<dbReference type="EC" id="1.4.3.5" evidence="6"/>
<comment type="catalytic activity">
    <reaction evidence="6">
        <text>pyridoxine 5'-phosphate + O2 = pyridoxal 5'-phosphate + H2O2</text>
        <dbReference type="Rhea" id="RHEA:15149"/>
        <dbReference type="ChEBI" id="CHEBI:15379"/>
        <dbReference type="ChEBI" id="CHEBI:16240"/>
        <dbReference type="ChEBI" id="CHEBI:58589"/>
        <dbReference type="ChEBI" id="CHEBI:597326"/>
        <dbReference type="EC" id="1.4.3.5"/>
    </reaction>
</comment>
<dbReference type="GO" id="GO:0004733">
    <property type="term" value="F:pyridoxamine phosphate oxidase activity"/>
    <property type="evidence" value="ECO:0007669"/>
    <property type="project" value="UniProtKB-UniRule"/>
</dbReference>
<dbReference type="PATRIC" id="fig|33051.4.peg.1294"/>
<feature type="binding site" evidence="6 7">
    <location>
        <position position="165"/>
    </location>
    <ligand>
        <name>FMN</name>
        <dbReference type="ChEBI" id="CHEBI:58210"/>
    </ligand>
</feature>
<feature type="binding site" evidence="6 7">
    <location>
        <begin position="41"/>
        <end position="46"/>
    </location>
    <ligand>
        <name>FMN</name>
        <dbReference type="ChEBI" id="CHEBI:58210"/>
    </ligand>
</feature>
<feature type="domain" description="Pyridoxamine 5'-phosphate oxidase N-terminal" evidence="8">
    <location>
        <begin position="15"/>
        <end position="139"/>
    </location>
</feature>
<evidence type="ECO:0000256" key="3">
    <source>
        <dbReference type="ARBA" id="ARBA00022643"/>
    </source>
</evidence>
<feature type="binding site" evidence="6">
    <location>
        <position position="103"/>
    </location>
    <ligand>
        <name>substrate</name>
    </ligand>
</feature>
<dbReference type="GO" id="GO:0010181">
    <property type="term" value="F:FMN binding"/>
    <property type="evidence" value="ECO:0007669"/>
    <property type="project" value="UniProtKB-UniRule"/>
</dbReference>
<dbReference type="HAMAP" id="MF_01629">
    <property type="entry name" value="PdxH"/>
    <property type="match status" value="1"/>
</dbReference>
<organism evidence="10 11">
    <name type="scientific">Sphingomonas sanguinis</name>
    <dbReference type="NCBI Taxonomy" id="33051"/>
    <lineage>
        <taxon>Bacteria</taxon>
        <taxon>Pseudomonadati</taxon>
        <taxon>Pseudomonadota</taxon>
        <taxon>Alphaproteobacteria</taxon>
        <taxon>Sphingomonadales</taxon>
        <taxon>Sphingomonadaceae</taxon>
        <taxon>Sphingomonas</taxon>
    </lineage>
</organism>
<feature type="binding site" evidence="6">
    <location>
        <position position="107"/>
    </location>
    <ligand>
        <name>substrate</name>
    </ligand>
</feature>
<evidence type="ECO:0000259" key="8">
    <source>
        <dbReference type="Pfam" id="PF01243"/>
    </source>
</evidence>
<dbReference type="PIRSF" id="PIRSF000190">
    <property type="entry name" value="Pyd_amn-ph_oxd"/>
    <property type="match status" value="1"/>
</dbReference>
<comment type="function">
    <text evidence="6">Catalyzes the oxidation of either pyridoxine 5'-phosphate (PNP) or pyridoxamine 5'-phosphate (PMP) into pyridoxal 5'-phosphate (PLP).</text>
</comment>
<evidence type="ECO:0000256" key="5">
    <source>
        <dbReference type="ARBA" id="ARBA00023096"/>
    </source>
</evidence>
<dbReference type="Gene3D" id="2.30.110.10">
    <property type="entry name" value="Electron Transport, Fmn-binding Protein, Chain A"/>
    <property type="match status" value="1"/>
</dbReference>
<dbReference type="GO" id="GO:0008615">
    <property type="term" value="P:pyridoxine biosynthetic process"/>
    <property type="evidence" value="ECO:0007669"/>
    <property type="project" value="UniProtKB-UniRule"/>
</dbReference>
<feature type="binding site" evidence="6 7">
    <location>
        <begin position="120"/>
        <end position="121"/>
    </location>
    <ligand>
        <name>FMN</name>
        <dbReference type="ChEBI" id="CHEBI:58210"/>
    </ligand>
</feature>
<evidence type="ECO:0000256" key="7">
    <source>
        <dbReference type="PIRSR" id="PIRSR000190-2"/>
    </source>
</evidence>
<dbReference type="PANTHER" id="PTHR10851">
    <property type="entry name" value="PYRIDOXINE-5-PHOSPHATE OXIDASE"/>
    <property type="match status" value="1"/>
</dbReference>
<sequence>MADDPHALFRAWFAEARASEINDSNAMALATVDSTGQPSVRMVLLKGHDERGFVFYTNRESRKAQELGEGSKAALLFHWKSLRRQVRIEGRVSRVDDAESDAYFASRGRDSQLGAWASEQSRPLDARETFEARFEAMRARFEGGVVPRPPHWGGYRVTPQRIEFWLDREHRLHERRVFTRTAEGGWDEGLLFP</sequence>
<comment type="cofactor">
    <cofactor evidence="6 7">
        <name>FMN</name>
        <dbReference type="ChEBI" id="CHEBI:58210"/>
    </cofactor>
    <text evidence="6 7">Binds 1 FMN per subunit.</text>
</comment>
<evidence type="ECO:0000313" key="11">
    <source>
        <dbReference type="Proteomes" id="UP000074072"/>
    </source>
</evidence>
<feature type="binding site" evidence="6 7">
    <location>
        <position position="63"/>
    </location>
    <ligand>
        <name>FMN</name>
        <dbReference type="ChEBI" id="CHEBI:58210"/>
    </ligand>
</feature>
<keyword evidence="3 6" id="KW-0288">FMN</keyword>
<evidence type="ECO:0000256" key="2">
    <source>
        <dbReference type="ARBA" id="ARBA00022630"/>
    </source>
</evidence>
<feature type="binding site" evidence="6 7">
    <location>
        <position position="175"/>
    </location>
    <ligand>
        <name>FMN</name>
        <dbReference type="ChEBI" id="CHEBI:58210"/>
    </ligand>
</feature>
<keyword evidence="2 6" id="KW-0285">Flavoprotein</keyword>
<dbReference type="InterPro" id="IPR012349">
    <property type="entry name" value="Split_barrel_FMN-bd"/>
</dbReference>
<evidence type="ECO:0000313" key="10">
    <source>
        <dbReference type="EMBL" id="KTW02188.1"/>
    </source>
</evidence>
<dbReference type="NCBIfam" id="NF004231">
    <property type="entry name" value="PRK05679.1"/>
    <property type="match status" value="1"/>
</dbReference>
<evidence type="ECO:0000256" key="4">
    <source>
        <dbReference type="ARBA" id="ARBA00023002"/>
    </source>
</evidence>
<name>A0A147J199_9SPHN</name>
<feature type="binding site" evidence="6">
    <location>
        <begin position="171"/>
        <end position="173"/>
    </location>
    <ligand>
        <name>substrate</name>
    </ligand>
</feature>
<dbReference type="PROSITE" id="PS01064">
    <property type="entry name" value="PYRIDOX_OXIDASE"/>
    <property type="match status" value="1"/>
</dbReference>
<evidence type="ECO:0000256" key="1">
    <source>
        <dbReference type="ARBA" id="ARBA00007301"/>
    </source>
</evidence>
<dbReference type="PANTHER" id="PTHR10851:SF0">
    <property type="entry name" value="PYRIDOXINE-5'-PHOSPHATE OXIDASE"/>
    <property type="match status" value="1"/>
</dbReference>
<dbReference type="InterPro" id="IPR000659">
    <property type="entry name" value="Pyridox_Oxase"/>
</dbReference>
<comment type="subunit">
    <text evidence="6">Homodimer.</text>
</comment>
<reference evidence="10 11" key="1">
    <citation type="journal article" date="2016" name="Front. Microbiol.">
        <title>Genomic Resource of Rice Seed Associated Bacteria.</title>
        <authorList>
            <person name="Midha S."/>
            <person name="Bansal K."/>
            <person name="Sharma S."/>
            <person name="Kumar N."/>
            <person name="Patil P.P."/>
            <person name="Chaudhry V."/>
            <person name="Patil P.B."/>
        </authorList>
    </citation>
    <scope>NUCLEOTIDE SEQUENCE [LARGE SCALE GENOMIC DNA]</scope>
    <source>
        <strain evidence="10 11">SB4</strain>
    </source>
</reference>
<dbReference type="OrthoDB" id="9780392at2"/>
<dbReference type="InterPro" id="IPR019740">
    <property type="entry name" value="Pyridox_Oxase_CS"/>
</dbReference>
<keyword evidence="5 6" id="KW-0664">Pyridoxine biosynthesis</keyword>
<comment type="pathway">
    <text evidence="6">Cofactor metabolism; pyridoxal 5'-phosphate salvage; pyridoxal 5'-phosphate from pyridoxamine 5'-phosphate: step 1/1.</text>
</comment>
<dbReference type="Pfam" id="PF01243">
    <property type="entry name" value="PNPOx_N"/>
    <property type="match status" value="1"/>
</dbReference>
<feature type="binding site" evidence="6">
    <location>
        <position position="46"/>
    </location>
    <ligand>
        <name>substrate</name>
    </ligand>
</feature>
<evidence type="ECO:0000256" key="6">
    <source>
        <dbReference type="HAMAP-Rule" id="MF_01629"/>
    </source>
</evidence>
<feature type="binding site" evidence="6 7">
    <location>
        <position position="85"/>
    </location>
    <ligand>
        <name>FMN</name>
        <dbReference type="ChEBI" id="CHEBI:58210"/>
    </ligand>
</feature>
<accession>A0A147J199</accession>
<dbReference type="RefSeq" id="WP_058751509.1">
    <property type="nucleotide sequence ID" value="NZ_LDTE01000018.1"/>
</dbReference>
<feature type="binding site" evidence="6 7">
    <location>
        <begin position="56"/>
        <end position="57"/>
    </location>
    <ligand>
        <name>FMN</name>
        <dbReference type="ChEBI" id="CHEBI:58210"/>
    </ligand>
</feature>
<dbReference type="AlphaFoldDB" id="A0A147J199"/>
<protein>
    <recommendedName>
        <fullName evidence="6">Pyridoxine/pyridoxamine 5'-phosphate oxidase</fullName>
        <ecNumber evidence="6">1.4.3.5</ecNumber>
    </recommendedName>
    <alternativeName>
        <fullName evidence="6">PNP/PMP oxidase</fullName>
        <shortName evidence="6">PNPOx</shortName>
    </alternativeName>
    <alternativeName>
        <fullName evidence="6">Pyridoxal 5'-phosphate synthase</fullName>
    </alternativeName>
</protein>
<dbReference type="InterPro" id="IPR019576">
    <property type="entry name" value="Pyridoxamine_oxidase_dimer_C"/>
</dbReference>
<dbReference type="UniPathway" id="UPA01068">
    <property type="reaction ID" value="UER00304"/>
</dbReference>
<comment type="similarity">
    <text evidence="1 6">Belongs to the pyridoxamine 5'-phosphate oxidase family.</text>
</comment>
<dbReference type="NCBIfam" id="TIGR00558">
    <property type="entry name" value="pdxH"/>
    <property type="match status" value="1"/>
</dbReference>